<reference evidence="2 3" key="1">
    <citation type="submission" date="2020-03" db="EMBL/GenBank/DDBJ databases">
        <authorList>
            <person name="Wang L."/>
            <person name="He N."/>
            <person name="Li Y."/>
            <person name="Fang Y."/>
            <person name="Zhang F."/>
        </authorList>
    </citation>
    <scope>NUCLEOTIDE SEQUENCE [LARGE SCALE GENOMIC DNA]</scope>
    <source>
        <strain evidence="2 3">36D10-4-7</strain>
    </source>
</reference>
<proteinExistence type="predicted"/>
<protein>
    <recommendedName>
        <fullName evidence="4">YtxH domain-containing protein</fullName>
    </recommendedName>
</protein>
<evidence type="ECO:0000313" key="2">
    <source>
        <dbReference type="EMBL" id="NJR77076.1"/>
    </source>
</evidence>
<evidence type="ECO:0000256" key="1">
    <source>
        <dbReference type="SAM" id="MobiDB-lite"/>
    </source>
</evidence>
<dbReference type="RefSeq" id="WP_168132589.1">
    <property type="nucleotide sequence ID" value="NZ_JAAVJH010000001.1"/>
</dbReference>
<dbReference type="EMBL" id="JAAVJH010000001">
    <property type="protein sequence ID" value="NJR77076.1"/>
    <property type="molecule type" value="Genomic_DNA"/>
</dbReference>
<keyword evidence="3" id="KW-1185">Reference proteome</keyword>
<organism evidence="2 3">
    <name type="scientific">Sphingomonas corticis</name>
    <dbReference type="NCBI Taxonomy" id="2722791"/>
    <lineage>
        <taxon>Bacteria</taxon>
        <taxon>Pseudomonadati</taxon>
        <taxon>Pseudomonadota</taxon>
        <taxon>Alphaproteobacteria</taxon>
        <taxon>Sphingomonadales</taxon>
        <taxon>Sphingomonadaceae</taxon>
        <taxon>Sphingomonas</taxon>
    </lineage>
</organism>
<comment type="caution">
    <text evidence="2">The sequence shown here is derived from an EMBL/GenBank/DDBJ whole genome shotgun (WGS) entry which is preliminary data.</text>
</comment>
<name>A0ABX1CGD3_9SPHN</name>
<evidence type="ECO:0008006" key="4">
    <source>
        <dbReference type="Google" id="ProtNLM"/>
    </source>
</evidence>
<evidence type="ECO:0000313" key="3">
    <source>
        <dbReference type="Proteomes" id="UP000732399"/>
    </source>
</evidence>
<gene>
    <name evidence="2" type="ORF">HBH26_00420</name>
</gene>
<accession>A0ABX1CGD3</accession>
<sequence length="173" mass="17879">MADQDRDYPTPLTDGDITPPPANADFQPAAPLKDAGVEFVAEGDAPGGIAGAKQTVLEKTSDARSQATDKARLYAEDGKAKATSALVQLSQMLTDAAGQVDEKLGEQYGQYARAAADRVSGYSTALDGKSVDELVEDARELVKKSPAVAIGAAAAIGFVIARVLTAGVDQRNA</sequence>
<feature type="region of interest" description="Disordered" evidence="1">
    <location>
        <begin position="1"/>
        <end position="26"/>
    </location>
</feature>
<dbReference type="Proteomes" id="UP000732399">
    <property type="component" value="Unassembled WGS sequence"/>
</dbReference>